<evidence type="ECO:0000313" key="2">
    <source>
        <dbReference type="Proteomes" id="UP000028640"/>
    </source>
</evidence>
<dbReference type="Pfam" id="PF12974">
    <property type="entry name" value="Phosphonate-bd"/>
    <property type="match status" value="1"/>
</dbReference>
<dbReference type="Proteomes" id="UP000028640">
    <property type="component" value="Unassembled WGS sequence"/>
</dbReference>
<comment type="caution">
    <text evidence="1">The sequence shown here is derived from an EMBL/GenBank/DDBJ whole genome shotgun (WGS) entry which is preliminary data.</text>
</comment>
<dbReference type="EMBL" id="JMPJ01000064">
    <property type="protein sequence ID" value="KFC79649.1"/>
    <property type="molecule type" value="Genomic_DNA"/>
</dbReference>
<dbReference type="PANTHER" id="PTHR35841:SF1">
    <property type="entry name" value="PHOSPHONATES-BINDING PERIPLASMIC PROTEIN"/>
    <property type="match status" value="1"/>
</dbReference>
<gene>
    <name evidence="1" type="ORF">GEAM_2801</name>
</gene>
<dbReference type="STRING" id="910964.GEAM_2801"/>
<dbReference type="PANTHER" id="PTHR35841">
    <property type="entry name" value="PHOSPHONATES-BINDING PERIPLASMIC PROTEIN"/>
    <property type="match status" value="1"/>
</dbReference>
<organism evidence="1 2">
    <name type="scientific">Ewingella americana (strain ATCC 33852 / DSM 4580 / CCUG 14506 / JCM 5911 / LMG 7869 / NCTC 12157 / CDC 1468-78)</name>
    <dbReference type="NCBI Taxonomy" id="910964"/>
    <lineage>
        <taxon>Bacteria</taxon>
        <taxon>Pseudomonadati</taxon>
        <taxon>Pseudomonadota</taxon>
        <taxon>Gammaproteobacteria</taxon>
        <taxon>Enterobacterales</taxon>
        <taxon>Yersiniaceae</taxon>
        <taxon>Ewingella</taxon>
    </lineage>
</organism>
<evidence type="ECO:0000313" key="1">
    <source>
        <dbReference type="EMBL" id="KFC79649.1"/>
    </source>
</evidence>
<dbReference type="eggNOG" id="COG3221">
    <property type="taxonomic scope" value="Bacteria"/>
</dbReference>
<sequence>MLVSLPMYGVELNDVEQFWQALRNKLAASGLDSLPPTLEWPQPLLGHWQQVDLLLSQTCGFPLVEFLPQVQLVGTFNYSAPGCNGPYYRSFLVVRAEDSHATLADFRGRTVAFNSTDSQSGFNSLRALIAPLAENGKFFGDKLETGGHRYSLAAVQQGLADIAAIDCVTLDLLRRYVPQEVEGLSIIGETAPAPGLPLITSAATSPELLTTLRQAVAQTIADPDNQALCEKLLINGFTVLPREEYQVIHQMKDAALQLGVSQF</sequence>
<protein>
    <submittedName>
        <fullName evidence="1">Periplasmic component of an ABC superfamily phosphate/phosphonate transporter</fullName>
    </submittedName>
</protein>
<dbReference type="AlphaFoldDB" id="A0A085G7F4"/>
<dbReference type="SUPFAM" id="SSF53850">
    <property type="entry name" value="Periplasmic binding protein-like II"/>
    <property type="match status" value="1"/>
</dbReference>
<dbReference type="Gene3D" id="3.40.190.10">
    <property type="entry name" value="Periplasmic binding protein-like II"/>
    <property type="match status" value="2"/>
</dbReference>
<keyword evidence="2" id="KW-1185">Reference proteome</keyword>
<reference evidence="1 2" key="1">
    <citation type="submission" date="2014-05" db="EMBL/GenBank/DDBJ databases">
        <title>ATOL: Assembling a taxonomically balanced genome-scale reconstruction of the evolutionary history of the Enterobacteriaceae.</title>
        <authorList>
            <person name="Plunkett G.III."/>
            <person name="Neeno-Eckwall E.C."/>
            <person name="Glasner J.D."/>
            <person name="Perna N.T."/>
        </authorList>
    </citation>
    <scope>NUCLEOTIDE SEQUENCE [LARGE SCALE GENOMIC DNA]</scope>
    <source>
        <strain evidence="1 2">ATCC 33852</strain>
    </source>
</reference>
<name>A0A085G7F4_EWIA3</name>
<dbReference type="GeneID" id="78382635"/>
<proteinExistence type="predicted"/>
<dbReference type="RefSeq" id="WP_244956664.1">
    <property type="nucleotide sequence ID" value="NZ_JMPJ01000064.1"/>
</dbReference>
<accession>A0A085G7F4</accession>